<comment type="subcellular location">
    <subcellularLocation>
        <location evidence="1">Cytoplasm</location>
        <location evidence="1">Cytoskeleton</location>
    </subcellularLocation>
</comment>
<sequence>MSQQNNKTAKTPTKKPPATKPKPKLVPTQNNVNKDPVEVYCRLRPIKNNSDFVCIKRLNDNTLQLMSFGNNKLESFYTFKYVFPETTSQSEVFHRIGLPLIKNLINGKNSLLFTYGITSSGKTFTVTGSSHKCGLLPRTLDVLFNSIEGNLSRKFVFKPDGQNSFDIQSTPDALLEWQREKQVARTPSSFGSTPKVKKREQDDLQEWEQRDRDDTIVDIEVKGNAFAVFVSYVEIYNNYIYDLLDDDVMLDPFKMKQPQSKVLREDKKRRVFVYGANETEVRSSDEAFDLFIKGTRRRRMAHTALNTESSRSHSVFNIRVVQAPTDAEGEVIKDEKFMTVSQLSLVDLAGSERTQRTQTTGERLREAGNINNSLMALRTCIDLLRENQKFGANKIVPYRDNKLTHLFKSYFEGEGRIKMIICVNPGSEDFDETLHVMKFAETTQEVLINRANDMPFHMRIPRPSCYQSKFISFPRLETQCNEFVGPILPTFDKIDWKDSSQLTDLINILEQRKQNELRHYERMKQEHLLFREKVASAESENMLSRQQLAVLRNDLEVRENQIKALESKCAQYEDGQDEYCRKIYSLEKAIKEKEWQLESKIRALQHATNEQERNRAQLEERLEKEKERLKRVFNRVLEEKKAQLERELCLTNEKMHLVKDILTANNTDLGFFRDYLENLYPRVHPVAPVHPAQSRYSSCN</sequence>
<keyword evidence="2 5" id="KW-0547">Nucleotide-binding</keyword>
<dbReference type="eggNOG" id="KOG0247">
    <property type="taxonomic scope" value="Eukaryota"/>
</dbReference>
<evidence type="ECO:0000256" key="8">
    <source>
        <dbReference type="SAM" id="MobiDB-lite"/>
    </source>
</evidence>
<evidence type="ECO:0000313" key="10">
    <source>
        <dbReference type="EnsemblMetazoa" id="tetur23g02090.1"/>
    </source>
</evidence>
<gene>
    <name evidence="10" type="primary">107367740</name>
</gene>
<dbReference type="PANTHER" id="PTHR24115">
    <property type="entry name" value="KINESIN-RELATED"/>
    <property type="match status" value="1"/>
</dbReference>
<dbReference type="EMBL" id="CAEY01000615">
    <property type="status" value="NOT_ANNOTATED_CDS"/>
    <property type="molecule type" value="Genomic_DNA"/>
</dbReference>
<dbReference type="GO" id="GO:0005874">
    <property type="term" value="C:microtubule"/>
    <property type="evidence" value="ECO:0007669"/>
    <property type="project" value="UniProtKB-KW"/>
</dbReference>
<dbReference type="GO" id="GO:0008017">
    <property type="term" value="F:microtubule binding"/>
    <property type="evidence" value="ECO:0007669"/>
    <property type="project" value="InterPro"/>
</dbReference>
<reference evidence="11" key="1">
    <citation type="submission" date="2011-08" db="EMBL/GenBank/DDBJ databases">
        <authorList>
            <person name="Rombauts S."/>
        </authorList>
    </citation>
    <scope>NUCLEOTIDE SEQUENCE</scope>
    <source>
        <strain evidence="11">London</strain>
    </source>
</reference>
<evidence type="ECO:0000256" key="3">
    <source>
        <dbReference type="ARBA" id="ARBA00022840"/>
    </source>
</evidence>
<evidence type="ECO:0000256" key="2">
    <source>
        <dbReference type="ARBA" id="ARBA00022741"/>
    </source>
</evidence>
<dbReference type="OrthoDB" id="2403182at2759"/>
<dbReference type="OMA" id="INPRIED"/>
<dbReference type="Pfam" id="PF00225">
    <property type="entry name" value="Kinesin"/>
    <property type="match status" value="1"/>
</dbReference>
<dbReference type="PRINTS" id="PR00380">
    <property type="entry name" value="KINESINHEAVY"/>
</dbReference>
<accession>T1KVW5</accession>
<dbReference type="KEGG" id="tut:107367740"/>
<dbReference type="PANTHER" id="PTHR24115:SF600">
    <property type="entry name" value="KINESIN-LIKE PROTEIN KIF23"/>
    <property type="match status" value="1"/>
</dbReference>
<keyword evidence="4" id="KW-0206">Cytoskeleton</keyword>
<dbReference type="PROSITE" id="PS50067">
    <property type="entry name" value="KINESIN_MOTOR_2"/>
    <property type="match status" value="1"/>
</dbReference>
<dbReference type="PROSITE" id="PS00411">
    <property type="entry name" value="KINESIN_MOTOR_1"/>
    <property type="match status" value="1"/>
</dbReference>
<keyword evidence="5 6" id="KW-0505">Motor protein</keyword>
<keyword evidence="6" id="KW-0493">Microtubule</keyword>
<evidence type="ECO:0000256" key="1">
    <source>
        <dbReference type="ARBA" id="ARBA00004245"/>
    </source>
</evidence>
<keyword evidence="4" id="KW-0963">Cytoplasm</keyword>
<dbReference type="STRING" id="32264.T1KVW5"/>
<dbReference type="GO" id="GO:0016887">
    <property type="term" value="F:ATP hydrolysis activity"/>
    <property type="evidence" value="ECO:0007669"/>
    <property type="project" value="TreeGrafter"/>
</dbReference>
<dbReference type="SMART" id="SM00129">
    <property type="entry name" value="KISc"/>
    <property type="match status" value="1"/>
</dbReference>
<reference evidence="10" key="2">
    <citation type="submission" date="2015-06" db="UniProtKB">
        <authorList>
            <consortium name="EnsemblMetazoa"/>
        </authorList>
    </citation>
    <scope>IDENTIFICATION</scope>
</reference>
<evidence type="ECO:0000313" key="11">
    <source>
        <dbReference type="Proteomes" id="UP000015104"/>
    </source>
</evidence>
<feature type="region of interest" description="Disordered" evidence="8">
    <location>
        <begin position="1"/>
        <end position="31"/>
    </location>
</feature>
<dbReference type="GO" id="GO:0005871">
    <property type="term" value="C:kinesin complex"/>
    <property type="evidence" value="ECO:0007669"/>
    <property type="project" value="TreeGrafter"/>
</dbReference>
<protein>
    <recommendedName>
        <fullName evidence="6">Kinesin-like protein</fullName>
    </recommendedName>
</protein>
<dbReference type="InterPro" id="IPR019821">
    <property type="entry name" value="Kinesin_motor_CS"/>
</dbReference>
<evidence type="ECO:0000256" key="7">
    <source>
        <dbReference type="SAM" id="Coils"/>
    </source>
</evidence>
<evidence type="ECO:0000259" key="9">
    <source>
        <dbReference type="PROSITE" id="PS50067"/>
    </source>
</evidence>
<feature type="domain" description="Kinesin motor" evidence="9">
    <location>
        <begin position="36"/>
        <end position="446"/>
    </location>
</feature>
<dbReference type="InterPro" id="IPR027417">
    <property type="entry name" value="P-loop_NTPase"/>
</dbReference>
<proteinExistence type="inferred from homology"/>
<feature type="region of interest" description="Disordered" evidence="8">
    <location>
        <begin position="184"/>
        <end position="205"/>
    </location>
</feature>
<dbReference type="InterPro" id="IPR001752">
    <property type="entry name" value="Kinesin_motor_dom"/>
</dbReference>
<evidence type="ECO:0000256" key="6">
    <source>
        <dbReference type="RuleBase" id="RU000394"/>
    </source>
</evidence>
<name>T1KVW5_TETUR</name>
<dbReference type="GO" id="GO:0005524">
    <property type="term" value="F:ATP binding"/>
    <property type="evidence" value="ECO:0007669"/>
    <property type="project" value="UniProtKB-UniRule"/>
</dbReference>
<dbReference type="HOGENOM" id="CLU_001485_13_1_1"/>
<feature type="coiled-coil region" evidence="7">
    <location>
        <begin position="506"/>
        <end position="639"/>
    </location>
</feature>
<evidence type="ECO:0000256" key="5">
    <source>
        <dbReference type="PROSITE-ProRule" id="PRU00283"/>
    </source>
</evidence>
<comment type="similarity">
    <text evidence="5 6">Belongs to the TRAFAC class myosin-kinesin ATPase superfamily. Kinesin family.</text>
</comment>
<dbReference type="EnsemblMetazoa" id="tetur23g02090.1">
    <property type="protein sequence ID" value="tetur23g02090.1"/>
    <property type="gene ID" value="tetur23g02090"/>
</dbReference>
<dbReference type="SUPFAM" id="SSF52540">
    <property type="entry name" value="P-loop containing nucleoside triphosphate hydrolases"/>
    <property type="match status" value="1"/>
</dbReference>
<dbReference type="Gene3D" id="3.40.850.10">
    <property type="entry name" value="Kinesin motor domain"/>
    <property type="match status" value="1"/>
</dbReference>
<dbReference type="GO" id="GO:0003777">
    <property type="term" value="F:microtubule motor activity"/>
    <property type="evidence" value="ECO:0007669"/>
    <property type="project" value="InterPro"/>
</dbReference>
<dbReference type="Proteomes" id="UP000015104">
    <property type="component" value="Unassembled WGS sequence"/>
</dbReference>
<dbReference type="AlphaFoldDB" id="T1KVW5"/>
<dbReference type="InterPro" id="IPR027640">
    <property type="entry name" value="Kinesin-like_fam"/>
</dbReference>
<organism evidence="10 11">
    <name type="scientific">Tetranychus urticae</name>
    <name type="common">Two-spotted spider mite</name>
    <dbReference type="NCBI Taxonomy" id="32264"/>
    <lineage>
        <taxon>Eukaryota</taxon>
        <taxon>Metazoa</taxon>
        <taxon>Ecdysozoa</taxon>
        <taxon>Arthropoda</taxon>
        <taxon>Chelicerata</taxon>
        <taxon>Arachnida</taxon>
        <taxon>Acari</taxon>
        <taxon>Acariformes</taxon>
        <taxon>Trombidiformes</taxon>
        <taxon>Prostigmata</taxon>
        <taxon>Eleutherengona</taxon>
        <taxon>Raphignathae</taxon>
        <taxon>Tetranychoidea</taxon>
        <taxon>Tetranychidae</taxon>
        <taxon>Tetranychus</taxon>
    </lineage>
</organism>
<keyword evidence="11" id="KW-1185">Reference proteome</keyword>
<dbReference type="GO" id="GO:0005634">
    <property type="term" value="C:nucleus"/>
    <property type="evidence" value="ECO:0007669"/>
    <property type="project" value="TreeGrafter"/>
</dbReference>
<feature type="binding site" evidence="5">
    <location>
        <begin position="116"/>
        <end position="123"/>
    </location>
    <ligand>
        <name>ATP</name>
        <dbReference type="ChEBI" id="CHEBI:30616"/>
    </ligand>
</feature>
<keyword evidence="3 5" id="KW-0067">ATP-binding</keyword>
<evidence type="ECO:0000256" key="4">
    <source>
        <dbReference type="ARBA" id="ARBA00023212"/>
    </source>
</evidence>
<dbReference type="GO" id="GO:0007018">
    <property type="term" value="P:microtubule-based movement"/>
    <property type="evidence" value="ECO:0007669"/>
    <property type="project" value="InterPro"/>
</dbReference>
<dbReference type="GO" id="GO:0051256">
    <property type="term" value="P:mitotic spindle midzone assembly"/>
    <property type="evidence" value="ECO:0007669"/>
    <property type="project" value="TreeGrafter"/>
</dbReference>
<keyword evidence="7" id="KW-0175">Coiled coil</keyword>
<dbReference type="InterPro" id="IPR036961">
    <property type="entry name" value="Kinesin_motor_dom_sf"/>
</dbReference>